<dbReference type="CDD" id="cd00885">
    <property type="entry name" value="cinA"/>
    <property type="match status" value="1"/>
</dbReference>
<dbReference type="EMBL" id="JAGSOV010000100">
    <property type="protein sequence ID" value="MCO1660951.1"/>
    <property type="molecule type" value="Genomic_DNA"/>
</dbReference>
<keyword evidence="3" id="KW-1185">Reference proteome</keyword>
<dbReference type="InterPro" id="IPR001453">
    <property type="entry name" value="MoaB/Mog_dom"/>
</dbReference>
<dbReference type="Pfam" id="PF24102">
    <property type="entry name" value="FLAD1_M"/>
    <property type="match status" value="1"/>
</dbReference>
<evidence type="ECO:0000313" key="2">
    <source>
        <dbReference type="EMBL" id="MCO1660951.1"/>
    </source>
</evidence>
<dbReference type="SMART" id="SM00852">
    <property type="entry name" value="MoCF_biosynth"/>
    <property type="match status" value="1"/>
</dbReference>
<reference evidence="2" key="1">
    <citation type="submission" date="2021-04" db="EMBL/GenBank/DDBJ databases">
        <title>Pseudonocardia sp. nov., isolated from sandy soil of mangrove forest.</title>
        <authorList>
            <person name="Zan Z."/>
            <person name="Huang R."/>
            <person name="Liu W."/>
        </authorList>
    </citation>
    <scope>NUCLEOTIDE SEQUENCE</scope>
    <source>
        <strain evidence="2">S2-4</strain>
    </source>
</reference>
<feature type="domain" description="MoaB/Mog" evidence="1">
    <location>
        <begin position="7"/>
        <end position="169"/>
    </location>
</feature>
<sequence length="241" mass="25330">MPNPTAAFLVIGDEILSGRTREANVQVLATALAAAGIDLVEVRVIRDGLEPIVTAVNALRSTHDQVFTSGGIGPTHDDVTADSVAAAFGVPIDVRDDARAMLEELVRRRGVPMAEGILRMARIPDGAALIGNKLSGAPGFSLGNVHVMAGVPTIFAAMVEELVPTLPGGAPTVSGSLVVERGEAYFAAALAEFARTHDDLTIGSYPFRDDDRFAVEVVVRGRDRVRVDEAVARLAVVLNEA</sequence>
<organism evidence="2 3">
    <name type="scientific">Pseudonocardia humida</name>
    <dbReference type="NCBI Taxonomy" id="2800819"/>
    <lineage>
        <taxon>Bacteria</taxon>
        <taxon>Bacillati</taxon>
        <taxon>Actinomycetota</taxon>
        <taxon>Actinomycetes</taxon>
        <taxon>Pseudonocardiales</taxon>
        <taxon>Pseudonocardiaceae</taxon>
        <taxon>Pseudonocardia</taxon>
    </lineage>
</organism>
<dbReference type="InterPro" id="IPR050101">
    <property type="entry name" value="CinA"/>
</dbReference>
<accession>A0ABT1ADH6</accession>
<dbReference type="InterPro" id="IPR056596">
    <property type="entry name" value="FLAD1_M"/>
</dbReference>
<protein>
    <submittedName>
        <fullName evidence="2">Competence/damage-inducible protein A</fullName>
    </submittedName>
</protein>
<dbReference type="RefSeq" id="WP_252446482.1">
    <property type="nucleotide sequence ID" value="NZ_JAGSOV010000100.1"/>
</dbReference>
<dbReference type="PANTHER" id="PTHR13939:SF0">
    <property type="entry name" value="NMN AMIDOHYDROLASE-LIKE PROTEIN YFAY"/>
    <property type="match status" value="1"/>
</dbReference>
<evidence type="ECO:0000313" key="3">
    <source>
        <dbReference type="Proteomes" id="UP001165283"/>
    </source>
</evidence>
<gene>
    <name evidence="2" type="ORF">KDL28_38480</name>
</gene>
<comment type="caution">
    <text evidence="2">The sequence shown here is derived from an EMBL/GenBank/DDBJ whole genome shotgun (WGS) entry which is preliminary data.</text>
</comment>
<dbReference type="InterPro" id="IPR036425">
    <property type="entry name" value="MoaB/Mog-like_dom_sf"/>
</dbReference>
<dbReference type="Pfam" id="PF00994">
    <property type="entry name" value="MoCF_biosynth"/>
    <property type="match status" value="1"/>
</dbReference>
<dbReference type="SUPFAM" id="SSF53218">
    <property type="entry name" value="Molybdenum cofactor biosynthesis proteins"/>
    <property type="match status" value="1"/>
</dbReference>
<proteinExistence type="predicted"/>
<evidence type="ECO:0000259" key="1">
    <source>
        <dbReference type="SMART" id="SM00852"/>
    </source>
</evidence>
<dbReference type="Gene3D" id="3.40.980.10">
    <property type="entry name" value="MoaB/Mog-like domain"/>
    <property type="match status" value="1"/>
</dbReference>
<dbReference type="PANTHER" id="PTHR13939">
    <property type="entry name" value="NICOTINAMIDE-NUCLEOTIDE AMIDOHYDROLASE PNCC"/>
    <property type="match status" value="1"/>
</dbReference>
<dbReference type="Proteomes" id="UP001165283">
    <property type="component" value="Unassembled WGS sequence"/>
</dbReference>
<name>A0ABT1ADH6_9PSEU</name>